<accession>A0A178M402</accession>
<protein>
    <submittedName>
        <fullName evidence="2">Uncharacterized protein</fullName>
    </submittedName>
</protein>
<dbReference type="Proteomes" id="UP000078428">
    <property type="component" value="Unassembled WGS sequence"/>
</dbReference>
<organism evidence="2 3">
    <name type="scientific">Paramagnetospirillum marisnigri</name>
    <dbReference type="NCBI Taxonomy" id="1285242"/>
    <lineage>
        <taxon>Bacteria</taxon>
        <taxon>Pseudomonadati</taxon>
        <taxon>Pseudomonadota</taxon>
        <taxon>Alphaproteobacteria</taxon>
        <taxon>Rhodospirillales</taxon>
        <taxon>Magnetospirillaceae</taxon>
        <taxon>Paramagnetospirillum</taxon>
    </lineage>
</organism>
<keyword evidence="1" id="KW-0732">Signal</keyword>
<name>A0A178M402_9PROT</name>
<evidence type="ECO:0000313" key="2">
    <source>
        <dbReference type="EMBL" id="OAN42981.1"/>
    </source>
</evidence>
<evidence type="ECO:0000313" key="3">
    <source>
        <dbReference type="Proteomes" id="UP000078428"/>
    </source>
</evidence>
<dbReference type="OrthoDB" id="7348840at2"/>
<dbReference type="AlphaFoldDB" id="A0A178M402"/>
<dbReference type="RefSeq" id="WP_068495973.1">
    <property type="nucleotide sequence ID" value="NZ_LWQT01000131.1"/>
</dbReference>
<feature type="signal peptide" evidence="1">
    <location>
        <begin position="1"/>
        <end position="23"/>
    </location>
</feature>
<comment type="caution">
    <text evidence="2">The sequence shown here is derived from an EMBL/GenBank/DDBJ whole genome shotgun (WGS) entry which is preliminary data.</text>
</comment>
<dbReference type="EMBL" id="LWQT01000131">
    <property type="protein sequence ID" value="OAN42981.1"/>
    <property type="molecule type" value="Genomic_DNA"/>
</dbReference>
<gene>
    <name evidence="2" type="ORF">A6A04_09765</name>
</gene>
<keyword evidence="3" id="KW-1185">Reference proteome</keyword>
<sequence length="162" mass="17800">MRILLTIVILAISGLAAPGAALAQDYGRLVAQVALQPLPEGETPDIDALLKTHWRAYYNGGGQFGFFRDQVRAGRIDLNEDGRTELFLLIDAPAWASAKGQPMVVAQWTSKGWAPIGWGFGEADGVFVTSSRLGGWATIETPSQWFRWNGASYQPLDRPQRR</sequence>
<proteinExistence type="predicted"/>
<dbReference type="STRING" id="1285242.A6A04_09765"/>
<feature type="chain" id="PRO_5008091660" evidence="1">
    <location>
        <begin position="24"/>
        <end position="162"/>
    </location>
</feature>
<evidence type="ECO:0000256" key="1">
    <source>
        <dbReference type="SAM" id="SignalP"/>
    </source>
</evidence>
<reference evidence="2 3" key="1">
    <citation type="submission" date="2016-04" db="EMBL/GenBank/DDBJ databases">
        <title>Draft genome sequence of freshwater magnetotactic bacteria Magnetospirillum marisnigri SP-1 and Magnetospirillum moscoviense BB-1.</title>
        <authorList>
            <person name="Koziaeva V."/>
            <person name="Dziuba M.V."/>
            <person name="Ivanov T.M."/>
            <person name="Kuznetsov B."/>
            <person name="Grouzdev D.S."/>
        </authorList>
    </citation>
    <scope>NUCLEOTIDE SEQUENCE [LARGE SCALE GENOMIC DNA]</scope>
    <source>
        <strain evidence="2 3">SP-1</strain>
    </source>
</reference>